<dbReference type="SUPFAM" id="SSF49899">
    <property type="entry name" value="Concanavalin A-like lectins/glucanases"/>
    <property type="match status" value="1"/>
</dbReference>
<dbReference type="Gene3D" id="2.60.120.700">
    <property type="entry name" value="Peptidase G1"/>
    <property type="match status" value="1"/>
</dbReference>
<reference evidence="3" key="2">
    <citation type="submission" date="2023-06" db="EMBL/GenBank/DDBJ databases">
        <authorList>
            <consortium name="Lawrence Berkeley National Laboratory"/>
            <person name="Mondo S.J."/>
            <person name="Hensen N."/>
            <person name="Bonometti L."/>
            <person name="Westerberg I."/>
            <person name="Brannstrom I.O."/>
            <person name="Guillou S."/>
            <person name="Cros-Aarteil S."/>
            <person name="Calhoun S."/>
            <person name="Haridas S."/>
            <person name="Kuo A."/>
            <person name="Pangilinan J."/>
            <person name="Riley R."/>
            <person name="Labutti K."/>
            <person name="Andreopoulos B."/>
            <person name="Lipzen A."/>
            <person name="Chen C."/>
            <person name="Yanf M."/>
            <person name="Daum C."/>
            <person name="Ng V."/>
            <person name="Clum A."/>
            <person name="Steindorff A."/>
            <person name="Ohm R."/>
            <person name="Martin F."/>
            <person name="Silar P."/>
            <person name="Natvig D."/>
            <person name="Lalanne C."/>
            <person name="Gautier V."/>
            <person name="Ament-Velasquez S.L."/>
            <person name="Kruys A."/>
            <person name="Hutchinson M.I."/>
            <person name="Powell A.J."/>
            <person name="Barry K."/>
            <person name="Miller A.N."/>
            <person name="Grigoriev I.V."/>
            <person name="Debuchy R."/>
            <person name="Gladieux P."/>
            <person name="Thoren M.H."/>
            <person name="Johannesson H."/>
        </authorList>
    </citation>
    <scope>NUCLEOTIDE SEQUENCE</scope>
    <source>
        <strain evidence="3">CBS 333.67</strain>
    </source>
</reference>
<reference evidence="3" key="1">
    <citation type="journal article" date="2023" name="Mol. Phylogenet. Evol.">
        <title>Genome-scale phylogeny and comparative genomics of the fungal order Sordariales.</title>
        <authorList>
            <person name="Hensen N."/>
            <person name="Bonometti L."/>
            <person name="Westerberg I."/>
            <person name="Brannstrom I.O."/>
            <person name="Guillou S."/>
            <person name="Cros-Aarteil S."/>
            <person name="Calhoun S."/>
            <person name="Haridas S."/>
            <person name="Kuo A."/>
            <person name="Mondo S."/>
            <person name="Pangilinan J."/>
            <person name="Riley R."/>
            <person name="LaButti K."/>
            <person name="Andreopoulos B."/>
            <person name="Lipzen A."/>
            <person name="Chen C."/>
            <person name="Yan M."/>
            <person name="Daum C."/>
            <person name="Ng V."/>
            <person name="Clum A."/>
            <person name="Steindorff A."/>
            <person name="Ohm R.A."/>
            <person name="Martin F."/>
            <person name="Silar P."/>
            <person name="Natvig D.O."/>
            <person name="Lalanne C."/>
            <person name="Gautier V."/>
            <person name="Ament-Velasquez S.L."/>
            <person name="Kruys A."/>
            <person name="Hutchinson M.I."/>
            <person name="Powell A.J."/>
            <person name="Barry K."/>
            <person name="Miller A.N."/>
            <person name="Grigoriev I.V."/>
            <person name="Debuchy R."/>
            <person name="Gladieux P."/>
            <person name="Hiltunen Thoren M."/>
            <person name="Johannesson H."/>
        </authorList>
    </citation>
    <scope>NUCLEOTIDE SEQUENCE</scope>
    <source>
        <strain evidence="3">CBS 333.67</strain>
    </source>
</reference>
<dbReference type="EMBL" id="JAUDZG010000006">
    <property type="protein sequence ID" value="KAK3303125.1"/>
    <property type="molecule type" value="Genomic_DNA"/>
</dbReference>
<accession>A0AAJ0LZ91</accession>
<dbReference type="AlphaFoldDB" id="A0AAJ0LZ91"/>
<dbReference type="Pfam" id="PF01828">
    <property type="entry name" value="Peptidase_A4"/>
    <property type="match status" value="1"/>
</dbReference>
<evidence type="ECO:0000256" key="2">
    <source>
        <dbReference type="SAM" id="SignalP"/>
    </source>
</evidence>
<dbReference type="PANTHER" id="PTHR37536:SF1">
    <property type="entry name" value="ASPERGILLOPEPSIN, PUTAITVE (AFU_ORTHOLOGUE AFUA_7G01200)"/>
    <property type="match status" value="1"/>
</dbReference>
<dbReference type="GeneID" id="87888552"/>
<dbReference type="GO" id="GO:0006508">
    <property type="term" value="P:proteolysis"/>
    <property type="evidence" value="ECO:0007669"/>
    <property type="project" value="InterPro"/>
</dbReference>
<comment type="caution">
    <text evidence="3">The sequence shown here is derived from an EMBL/GenBank/DDBJ whole genome shotgun (WGS) entry which is preliminary data.</text>
</comment>
<dbReference type="InterPro" id="IPR013320">
    <property type="entry name" value="ConA-like_dom_sf"/>
</dbReference>
<dbReference type="InterPro" id="IPR000250">
    <property type="entry name" value="Peptidase_G1"/>
</dbReference>
<evidence type="ECO:0000313" key="4">
    <source>
        <dbReference type="Proteomes" id="UP001273166"/>
    </source>
</evidence>
<keyword evidence="4" id="KW-1185">Reference proteome</keyword>
<dbReference type="CDD" id="cd13426">
    <property type="entry name" value="Peptidase_G1"/>
    <property type="match status" value="1"/>
</dbReference>
<organism evidence="3 4">
    <name type="scientific">Chaetomium strumarium</name>
    <dbReference type="NCBI Taxonomy" id="1170767"/>
    <lineage>
        <taxon>Eukaryota</taxon>
        <taxon>Fungi</taxon>
        <taxon>Dikarya</taxon>
        <taxon>Ascomycota</taxon>
        <taxon>Pezizomycotina</taxon>
        <taxon>Sordariomycetes</taxon>
        <taxon>Sordariomycetidae</taxon>
        <taxon>Sordariales</taxon>
        <taxon>Chaetomiaceae</taxon>
        <taxon>Chaetomium</taxon>
    </lineage>
</organism>
<dbReference type="PRINTS" id="PR00977">
    <property type="entry name" value="SCYTLDPTASE"/>
</dbReference>
<feature type="active site" description="Proton acceptor" evidence="1">
    <location>
        <position position="216"/>
    </location>
</feature>
<dbReference type="PANTHER" id="PTHR37536">
    <property type="entry name" value="PUTATIVE (AFU_ORTHOLOGUE AFUA_3G02970)-RELATED"/>
    <property type="match status" value="1"/>
</dbReference>
<evidence type="ECO:0000256" key="1">
    <source>
        <dbReference type="PIRSR" id="PIRSR600250-50"/>
    </source>
</evidence>
<keyword evidence="2" id="KW-0732">Signal</keyword>
<gene>
    <name evidence="3" type="ORF">B0T15DRAFT_539256</name>
</gene>
<evidence type="ECO:0000313" key="3">
    <source>
        <dbReference type="EMBL" id="KAK3303125.1"/>
    </source>
</evidence>
<feature type="chain" id="PRO_5042511866" evidence="2">
    <location>
        <begin position="21"/>
        <end position="277"/>
    </location>
</feature>
<sequence>MRFTLAALLGSALVARQALAELTFTVAATKDGVPIPQSEIKLEPMEFGTGRVGHATPAQGHRRFRRANAAATSANWCGAVNTASSSNQIKVVHASFQHPSCSTRTGATYPQAAAAWAGIDGDSHTSALLQAGTVCKIDNSTGIVRHEAWWQWVPEAANTVTSLPVAPHDYIEITINTNSTTAAEITLTNVSKGYTYTVSIRDGPALARVDADWVVERPYYGATLAGFPTFTDVWFDEAYATRVSGANLGVLGSKQYQIPNLCASIEDGDAAQVSWSL</sequence>
<feature type="signal peptide" evidence="2">
    <location>
        <begin position="1"/>
        <end position="20"/>
    </location>
</feature>
<protein>
    <submittedName>
        <fullName evidence="3">Concanavalin A-like lectin/glucanase domain-containing protein</fullName>
    </submittedName>
</protein>
<dbReference type="RefSeq" id="XP_062718905.1">
    <property type="nucleotide sequence ID" value="XM_062869723.1"/>
</dbReference>
<name>A0AAJ0LZ91_9PEZI</name>
<proteinExistence type="predicted"/>
<dbReference type="GO" id="GO:0070007">
    <property type="term" value="F:glutamic-type endopeptidase activity"/>
    <property type="evidence" value="ECO:0007669"/>
    <property type="project" value="InterPro"/>
</dbReference>
<dbReference type="InterPro" id="IPR038656">
    <property type="entry name" value="Peptidase_G1_sf"/>
</dbReference>
<dbReference type="Proteomes" id="UP001273166">
    <property type="component" value="Unassembled WGS sequence"/>
</dbReference>